<evidence type="ECO:0000313" key="2">
    <source>
        <dbReference type="Proteomes" id="UP001185331"/>
    </source>
</evidence>
<comment type="caution">
    <text evidence="1">The sequence shown here is derived from an EMBL/GenBank/DDBJ whole genome shotgun (WGS) entry which is preliminary data.</text>
</comment>
<dbReference type="Proteomes" id="UP001185331">
    <property type="component" value="Unassembled WGS sequence"/>
</dbReference>
<evidence type="ECO:0000313" key="1">
    <source>
        <dbReference type="EMBL" id="MDR6218709.1"/>
    </source>
</evidence>
<organism evidence="1 2">
    <name type="scientific">Deinococcus soli</name>
    <name type="common">ex Cha et al. 2016</name>
    <dbReference type="NCBI Taxonomy" id="1309411"/>
    <lineage>
        <taxon>Bacteria</taxon>
        <taxon>Thermotogati</taxon>
        <taxon>Deinococcota</taxon>
        <taxon>Deinococci</taxon>
        <taxon>Deinococcales</taxon>
        <taxon>Deinococcaceae</taxon>
        <taxon>Deinococcus</taxon>
    </lineage>
</organism>
<name>A0AAE3XDM1_9DEIO</name>
<reference evidence="1" key="1">
    <citation type="submission" date="2023-07" db="EMBL/GenBank/DDBJ databases">
        <title>Sorghum-associated microbial communities from plants grown in Nebraska, USA.</title>
        <authorList>
            <person name="Schachtman D."/>
        </authorList>
    </citation>
    <scope>NUCLEOTIDE SEQUENCE</scope>
    <source>
        <strain evidence="1">BE330</strain>
    </source>
</reference>
<accession>A0AAE3XDM1</accession>
<protein>
    <submittedName>
        <fullName evidence="1">Uncharacterized protein</fullName>
    </submittedName>
</protein>
<gene>
    <name evidence="1" type="ORF">J2Y00_002306</name>
</gene>
<dbReference type="EMBL" id="JAVDQK010000005">
    <property type="protein sequence ID" value="MDR6218709.1"/>
    <property type="molecule type" value="Genomic_DNA"/>
</dbReference>
<proteinExistence type="predicted"/>
<dbReference type="AlphaFoldDB" id="A0AAE3XDM1"/>
<sequence>MTRSHTDEQFITAALSLLTPVLNRLDVQVNPETLTFTGPSGVTVTAEVQFNVGGHDAEHCLKLGHVWLAERTMYAGEFPDGEGFGPLDTNLGALCAVLDGRNPEDLLGLSITRSCVRLGQRLFPARPTTSGSNDRSVRLGGHWLPIRGMYGVTLGTLNQLLNTDSDWTSVTVGPHVLLRSAEEVILHGHVYSREQVRALVDALS</sequence>
<dbReference type="RefSeq" id="WP_309853231.1">
    <property type="nucleotide sequence ID" value="NZ_JAVDQJ010000004.1"/>
</dbReference>